<name>A0A9P6BA46_9AGAM</name>
<dbReference type="InterPro" id="IPR057596">
    <property type="entry name" value="RDRP_core"/>
</dbReference>
<feature type="region of interest" description="Disordered" evidence="2">
    <location>
        <begin position="174"/>
        <end position="195"/>
    </location>
</feature>
<dbReference type="GO" id="GO:0003968">
    <property type="term" value="F:RNA-directed RNA polymerase activity"/>
    <property type="evidence" value="ECO:0007669"/>
    <property type="project" value="UniProtKB-KW"/>
</dbReference>
<dbReference type="EC" id="2.7.7.48" evidence="1"/>
<keyword evidence="1" id="KW-0696">RNA-directed RNA polymerase</keyword>
<dbReference type="GO" id="GO:0030422">
    <property type="term" value="P:siRNA processing"/>
    <property type="evidence" value="ECO:0007669"/>
    <property type="project" value="TreeGrafter"/>
</dbReference>
<dbReference type="PANTHER" id="PTHR23079:SF55">
    <property type="entry name" value="RNA-DIRECTED RNA POLYMERASE"/>
    <property type="match status" value="1"/>
</dbReference>
<comment type="similarity">
    <text evidence="1">Belongs to the RdRP family.</text>
</comment>
<dbReference type="OrthoDB" id="10055769at2759"/>
<dbReference type="Proteomes" id="UP000886523">
    <property type="component" value="Unassembled WGS sequence"/>
</dbReference>
<evidence type="ECO:0000259" key="3">
    <source>
        <dbReference type="Pfam" id="PF05183"/>
    </source>
</evidence>
<accession>A0A9P6BA46</accession>
<evidence type="ECO:0000256" key="2">
    <source>
        <dbReference type="SAM" id="MobiDB-lite"/>
    </source>
</evidence>
<gene>
    <name evidence="4" type="ORF">BS47DRAFT_1378930</name>
</gene>
<dbReference type="EMBL" id="MU128912">
    <property type="protein sequence ID" value="KAF9520406.1"/>
    <property type="molecule type" value="Genomic_DNA"/>
</dbReference>
<feature type="compositionally biased region" description="Basic and acidic residues" evidence="2">
    <location>
        <begin position="59"/>
        <end position="77"/>
    </location>
</feature>
<feature type="domain" description="RDRP core" evidence="3">
    <location>
        <begin position="389"/>
        <end position="1009"/>
    </location>
</feature>
<dbReference type="GO" id="GO:0003723">
    <property type="term" value="F:RNA binding"/>
    <property type="evidence" value="ECO:0007669"/>
    <property type="project" value="UniProtKB-KW"/>
</dbReference>
<keyword evidence="5" id="KW-1185">Reference proteome</keyword>
<comment type="caution">
    <text evidence="4">The sequence shown here is derived from an EMBL/GenBank/DDBJ whole genome shotgun (WGS) entry which is preliminary data.</text>
</comment>
<organism evidence="4 5">
    <name type="scientific">Hydnum rufescens UP504</name>
    <dbReference type="NCBI Taxonomy" id="1448309"/>
    <lineage>
        <taxon>Eukaryota</taxon>
        <taxon>Fungi</taxon>
        <taxon>Dikarya</taxon>
        <taxon>Basidiomycota</taxon>
        <taxon>Agaricomycotina</taxon>
        <taxon>Agaricomycetes</taxon>
        <taxon>Cantharellales</taxon>
        <taxon>Hydnaceae</taxon>
        <taxon>Hydnum</taxon>
    </lineage>
</organism>
<keyword evidence="1" id="KW-0548">Nucleotidyltransferase</keyword>
<keyword evidence="1" id="KW-0808">Transferase</keyword>
<reference evidence="4" key="1">
    <citation type="journal article" date="2020" name="Nat. Commun.">
        <title>Large-scale genome sequencing of mycorrhizal fungi provides insights into the early evolution of symbiotic traits.</title>
        <authorList>
            <person name="Miyauchi S."/>
            <person name="Kiss E."/>
            <person name="Kuo A."/>
            <person name="Drula E."/>
            <person name="Kohler A."/>
            <person name="Sanchez-Garcia M."/>
            <person name="Morin E."/>
            <person name="Andreopoulos B."/>
            <person name="Barry K.W."/>
            <person name="Bonito G."/>
            <person name="Buee M."/>
            <person name="Carver A."/>
            <person name="Chen C."/>
            <person name="Cichocki N."/>
            <person name="Clum A."/>
            <person name="Culley D."/>
            <person name="Crous P.W."/>
            <person name="Fauchery L."/>
            <person name="Girlanda M."/>
            <person name="Hayes R.D."/>
            <person name="Keri Z."/>
            <person name="LaButti K."/>
            <person name="Lipzen A."/>
            <person name="Lombard V."/>
            <person name="Magnuson J."/>
            <person name="Maillard F."/>
            <person name="Murat C."/>
            <person name="Nolan M."/>
            <person name="Ohm R.A."/>
            <person name="Pangilinan J."/>
            <person name="Pereira M.F."/>
            <person name="Perotto S."/>
            <person name="Peter M."/>
            <person name="Pfister S."/>
            <person name="Riley R."/>
            <person name="Sitrit Y."/>
            <person name="Stielow J.B."/>
            <person name="Szollosi G."/>
            <person name="Zifcakova L."/>
            <person name="Stursova M."/>
            <person name="Spatafora J.W."/>
            <person name="Tedersoo L."/>
            <person name="Vaario L.M."/>
            <person name="Yamada A."/>
            <person name="Yan M."/>
            <person name="Wang P."/>
            <person name="Xu J."/>
            <person name="Bruns T."/>
            <person name="Baldrian P."/>
            <person name="Vilgalys R."/>
            <person name="Dunand C."/>
            <person name="Henrissat B."/>
            <person name="Grigoriev I.V."/>
            <person name="Hibbett D."/>
            <person name="Nagy L.G."/>
            <person name="Martin F.M."/>
        </authorList>
    </citation>
    <scope>NUCLEOTIDE SEQUENCE</scope>
    <source>
        <strain evidence="4">UP504</strain>
    </source>
</reference>
<proteinExistence type="inferred from homology"/>
<protein>
    <recommendedName>
        <fullName evidence="1">RNA-dependent RNA polymerase</fullName>
        <ecNumber evidence="1">2.7.7.48</ecNumber>
    </recommendedName>
</protein>
<dbReference type="PANTHER" id="PTHR23079">
    <property type="entry name" value="RNA-DEPENDENT RNA POLYMERASE"/>
    <property type="match status" value="1"/>
</dbReference>
<sequence length="1250" mass="140184">MPPKQFHLREVCPSLLSIRVLMVPSQPLDSEPGMRTPPNSSTSPASDGPTLTFGSGRGPAEDPAVRERRKQGVKEALSKQAHGAVINDMPMADPGPPGSWPAGHDGGGPRLDPSIVHPVTPITPEGVRKMRPPNPMTPEQREERSKKKTALIKEAWEREENGRRIPAPVFEALPIQAPPDTPSGSPTTSSNESITSFAGSFASSSSATKANKEMLPPRLKSKDGLVFISYELDLQKLMNMNNLSWAVQYEIARFRTIHSDYCFTVEEYRNIFPQLLGTNIEARKVPNQVRALLRARRNDRELHSTNTPYLDELKAFVADAERKLHDPLDELDREELSLQQGSHAGLGLVDPNDNWYGGQVVQSARLIDFKFLGNLKAAGTTESSRRYTLKLEKPRLGRSHRVSRFYGSRRVLQVSIPEKTINSPENKLREFFSQSFVLNGRIFQAVFAKEKTVYMLETGDLFSVDDFPPSHLTNLGRVSLLEFIRWHNPMEYNKKQGMAKYSARFALAFSTSVPVCRVRSENVEHIDDIKAPFRGGGKHPAHLIFTDGCGFMNKAVAMKIQDILGLRIKPTAVQARFGGAKGMFLLHPDLNESMNEDLKLWIRESQLKVLHGPDSFIQDDISQLTMDLIRTAHLKRPARLSKEVMTCLSQGGVNTDAIQNLFEAGLKAEYEAFTSWEGEGAMVKLWDTVCSSGSVLYARLRRGAAGASRAYGFGEAHDDDNMIDNFDEDSLSEPSIPWTPDLISGLPSSLEESILAFLVSGFDPISCTVLRQKIKALVNIAIDQYVARYHVGVPLSVEGFAVPDPFGILEEGEVYCRASEAWQDANGNWRDVIEGPVLATRHPCKVASDVQKFYAVEKPELRNYVDVIVFSIKGSRSPLSLLGGGDYDGDTVLLIWQPEIVDHFGNSPKCLGDPPENFIDENFAKEIETVTEFNQRVRDKPINEIEKQLQRHLLATLANTVVVGSYSNLHEKAFYMWGYNDERTIRLAHMFCTCLDGSKSGLVVKPEVRKGDQASLGKFKLPEARGGSSGWTKDPNEASEVMNRPDDLPPDIIDQLHQLGKAKKREFKDIFENRDFNTPRHRDATLLEPFQNAERDAQRARLAGIPQKLEELQSIQHVVHQSWEKHRARIQKFKFSSLPIVERQDTLRELSTEHFASLQALDCFLFSSSDVPLIAASYAYLYDLEEHNRIVATSEDRNRHYKMDKGSGFAFDIAFRHMAHIKASKTGTASTIIRDFTERFVLHRASLKLL</sequence>
<feature type="region of interest" description="Disordered" evidence="2">
    <location>
        <begin position="1024"/>
        <end position="1047"/>
    </location>
</feature>
<dbReference type="InterPro" id="IPR007855">
    <property type="entry name" value="RDRP"/>
</dbReference>
<dbReference type="AlphaFoldDB" id="A0A9P6BA46"/>
<comment type="catalytic activity">
    <reaction evidence="1">
        <text>RNA(n) + a ribonucleoside 5'-triphosphate = RNA(n+1) + diphosphate</text>
        <dbReference type="Rhea" id="RHEA:21248"/>
        <dbReference type="Rhea" id="RHEA-COMP:14527"/>
        <dbReference type="Rhea" id="RHEA-COMP:17342"/>
        <dbReference type="ChEBI" id="CHEBI:33019"/>
        <dbReference type="ChEBI" id="CHEBI:61557"/>
        <dbReference type="ChEBI" id="CHEBI:140395"/>
        <dbReference type="EC" id="2.7.7.48"/>
    </reaction>
</comment>
<evidence type="ECO:0000313" key="4">
    <source>
        <dbReference type="EMBL" id="KAF9520406.1"/>
    </source>
</evidence>
<keyword evidence="1" id="KW-0694">RNA-binding</keyword>
<feature type="compositionally biased region" description="Low complexity" evidence="2">
    <location>
        <begin position="182"/>
        <end position="195"/>
    </location>
</feature>
<evidence type="ECO:0000256" key="1">
    <source>
        <dbReference type="RuleBase" id="RU363098"/>
    </source>
</evidence>
<dbReference type="GO" id="GO:0031380">
    <property type="term" value="C:nuclear RNA-directed RNA polymerase complex"/>
    <property type="evidence" value="ECO:0007669"/>
    <property type="project" value="TreeGrafter"/>
</dbReference>
<evidence type="ECO:0000313" key="5">
    <source>
        <dbReference type="Proteomes" id="UP000886523"/>
    </source>
</evidence>
<feature type="region of interest" description="Disordered" evidence="2">
    <location>
        <begin position="26"/>
        <end position="147"/>
    </location>
</feature>
<dbReference type="Pfam" id="PF05183">
    <property type="entry name" value="RdRP"/>
    <property type="match status" value="1"/>
</dbReference>